<dbReference type="Pfam" id="PF21379">
    <property type="entry name" value="Gp6-like_1st"/>
    <property type="match status" value="1"/>
</dbReference>
<evidence type="ECO:0000313" key="3">
    <source>
        <dbReference type="EMBL" id="AJK27525.1"/>
    </source>
</evidence>
<evidence type="ECO:0000313" key="4">
    <source>
        <dbReference type="Proteomes" id="UP000032135"/>
    </source>
</evidence>
<reference evidence="3 4" key="1">
    <citation type="submission" date="2014-11" db="EMBL/GenBank/DDBJ databases">
        <authorList>
            <person name="Fedida A."/>
            <person name="Lindell D."/>
        </authorList>
    </citation>
    <scope>NUCLEOTIDE SEQUENCE [LARGE SCALE GENOMIC DNA]</scope>
</reference>
<dbReference type="RefSeq" id="YP_009188173.1">
    <property type="nucleotide sequence ID" value="NC_028663.1"/>
</dbReference>
<name>A0A0C5AMW4_9CAUD</name>
<evidence type="ECO:0000259" key="1">
    <source>
        <dbReference type="Pfam" id="PF21379"/>
    </source>
</evidence>
<feature type="domain" description="Baseplate wedge protein gp6 C-terminal" evidence="2">
    <location>
        <begin position="401"/>
        <end position="472"/>
    </location>
</feature>
<dbReference type="OrthoDB" id="668at10239"/>
<proteinExistence type="predicted"/>
<dbReference type="KEGG" id="vg:26516643"/>
<dbReference type="InterPro" id="IPR049026">
    <property type="entry name" value="Gp6-like_N"/>
</dbReference>
<accession>A0A0C5AMW4</accession>
<dbReference type="EMBL" id="KP211958">
    <property type="protein sequence ID" value="AJK27525.1"/>
    <property type="molecule type" value="Genomic_DNA"/>
</dbReference>
<organism evidence="3 4">
    <name type="scientific">Cyanophage P-TIM40</name>
    <dbReference type="NCBI Taxonomy" id="1589733"/>
    <lineage>
        <taxon>Viruses</taxon>
        <taxon>Duplodnaviria</taxon>
        <taxon>Heunggongvirae</taxon>
        <taxon>Uroviricota</taxon>
        <taxon>Caudoviricetes</taxon>
        <taxon>Pantevenvirales</taxon>
        <taxon>Kyanoviridae</taxon>
        <taxon>Libanvirus</taxon>
        <taxon>Libanvirus ptim40</taxon>
    </lineage>
</organism>
<dbReference type="Pfam" id="PF21871">
    <property type="entry name" value="Gp6_C-III"/>
    <property type="match status" value="1"/>
</dbReference>
<protein>
    <submittedName>
        <fullName evidence="3">Baseplate wedge subunit</fullName>
    </submittedName>
</protein>
<gene>
    <name evidence="3" type="ORF">PTIM40_98</name>
</gene>
<feature type="domain" description="Baseplate wedge protein gp6-like N-terminal helical" evidence="1">
    <location>
        <begin position="13"/>
        <end position="85"/>
    </location>
</feature>
<sequence>MPAVPSELTSLDFFEIKESIRSYLRTRTEFTDYDFEGSAASYLLDILAYNTYYTAFNANMSLNEAFLETSTVRDNIVKVAKQLNYTPRSIKSPKAFVTVSIQTLVGANGLTYPEQVTINKGDSFSAENNFDDYIFTILNQVQAPVDQSTGIATFKCLAAYQGNLLTYSFIVNNTKKQEYIIPSEDVDTERMIVYVSPSVQSSEIDIYNRATSSVNLDSNSRIYFLEEVDDLRYKVIFGDGVLGRQLVDGEFVKIDYVRTIGKEANGARDFTFIGTAVDSEGRIIGNNNITVVTENQAADGEDRETPVSIKYNAPRLYTTQNRAVTERDFENLVRQIYPQSRSVVAYGGEKLSPPVYGKVYVAVRPKTGSKLNETTKTRIKNELKDYSIGAIDPIIIDPKTLYVIPKSYVYYNGNDTNLSSNDLRTKVLKNVDDYNSNNAANRFNNRFEGSKYAGVVDNADPAISGSTTQFTLGQNLDTFQFGQVFNQCLDFNNPLFRPGDFAGTPEDSNGMGDGGGMGDTCKPTFSVVKSGTFYATGYTESLLNNANLTSGVVQVDTATLSSTEAQTLVPVNLRDDGAGNMMLVTVRDEAEVVLNNNVGSVNYATGEVCVGPLNVALTPDNTNRIPVVVYPSGGSLEPPAGTDPIIFNPEVNPIDYTISDLSVPIFDPNNFNGFNFGGGELNILDYPTDSFTYPELEECF</sequence>
<dbReference type="GeneID" id="26516643"/>
<dbReference type="Proteomes" id="UP000032135">
    <property type="component" value="Segment"/>
</dbReference>
<keyword evidence="4" id="KW-1185">Reference proteome</keyword>
<dbReference type="InterPro" id="IPR054065">
    <property type="entry name" value="Gp6_C-III"/>
</dbReference>
<evidence type="ECO:0000259" key="2">
    <source>
        <dbReference type="Pfam" id="PF21871"/>
    </source>
</evidence>
<dbReference type="Gene3D" id="3.30.300.200">
    <property type="match status" value="1"/>
</dbReference>